<dbReference type="PROSITE" id="PS51128">
    <property type="entry name" value="ZF_DKSA_2"/>
    <property type="match status" value="1"/>
</dbReference>
<protein>
    <recommendedName>
        <fullName evidence="5">Zinc finger DksA/TraR C4-type domain-containing protein</fullName>
    </recommendedName>
</protein>
<evidence type="ECO:0000313" key="6">
    <source>
        <dbReference type="EMBL" id="PJE50412.1"/>
    </source>
</evidence>
<dbReference type="GO" id="GO:0008270">
    <property type="term" value="F:zinc ion binding"/>
    <property type="evidence" value="ECO:0007669"/>
    <property type="project" value="UniProtKB-KW"/>
</dbReference>
<keyword evidence="1" id="KW-0479">Metal-binding</keyword>
<dbReference type="InterPro" id="IPR037187">
    <property type="entry name" value="DnaK_N"/>
</dbReference>
<dbReference type="AlphaFoldDB" id="A0A2J0Q6H7"/>
<dbReference type="InterPro" id="IPR000962">
    <property type="entry name" value="Znf_DskA_TraR"/>
</dbReference>
<evidence type="ECO:0000313" key="7">
    <source>
        <dbReference type="Proteomes" id="UP000228496"/>
    </source>
</evidence>
<dbReference type="SUPFAM" id="SSF57716">
    <property type="entry name" value="Glucocorticoid receptor-like (DNA-binding domain)"/>
    <property type="match status" value="1"/>
</dbReference>
<keyword evidence="3" id="KW-0862">Zinc</keyword>
<evidence type="ECO:0000256" key="4">
    <source>
        <dbReference type="PROSITE-ProRule" id="PRU00510"/>
    </source>
</evidence>
<evidence type="ECO:0000256" key="2">
    <source>
        <dbReference type="ARBA" id="ARBA00022771"/>
    </source>
</evidence>
<evidence type="ECO:0000256" key="1">
    <source>
        <dbReference type="ARBA" id="ARBA00022723"/>
    </source>
</evidence>
<dbReference type="PANTHER" id="PTHR33823">
    <property type="entry name" value="RNA POLYMERASE-BINDING TRANSCRIPTION FACTOR DKSA-RELATED"/>
    <property type="match status" value="1"/>
</dbReference>
<dbReference type="Pfam" id="PF01258">
    <property type="entry name" value="zf-dskA_traR"/>
    <property type="match status" value="1"/>
</dbReference>
<organism evidence="6 7">
    <name type="scientific">Candidatus Yanofskybacteria bacterium CG10_big_fil_rev_8_21_14_0_10_36_16</name>
    <dbReference type="NCBI Taxonomy" id="1975096"/>
    <lineage>
        <taxon>Bacteria</taxon>
        <taxon>Candidatus Yanofskyibacteriota</taxon>
    </lineage>
</organism>
<evidence type="ECO:0000256" key="3">
    <source>
        <dbReference type="ARBA" id="ARBA00022833"/>
    </source>
</evidence>
<dbReference type="Proteomes" id="UP000228496">
    <property type="component" value="Unassembled WGS sequence"/>
</dbReference>
<feature type="zinc finger region" description="dksA C4-type" evidence="4">
    <location>
        <begin position="82"/>
        <end position="106"/>
    </location>
</feature>
<evidence type="ECO:0000259" key="5">
    <source>
        <dbReference type="Pfam" id="PF01258"/>
    </source>
</evidence>
<comment type="caution">
    <text evidence="6">The sequence shown here is derived from an EMBL/GenBank/DDBJ whole genome shotgun (WGS) entry which is preliminary data.</text>
</comment>
<reference evidence="6 7" key="1">
    <citation type="submission" date="2017-09" db="EMBL/GenBank/DDBJ databases">
        <title>Depth-based differentiation of microbial function through sediment-hosted aquifers and enrichment of novel symbionts in the deep terrestrial subsurface.</title>
        <authorList>
            <person name="Probst A.J."/>
            <person name="Ladd B."/>
            <person name="Jarett J.K."/>
            <person name="Geller-Mcgrath D.E."/>
            <person name="Sieber C.M."/>
            <person name="Emerson J.B."/>
            <person name="Anantharaman K."/>
            <person name="Thomas B.C."/>
            <person name="Malmstrom R."/>
            <person name="Stieglmeier M."/>
            <person name="Klingl A."/>
            <person name="Woyke T."/>
            <person name="Ryan C.M."/>
            <person name="Banfield J.F."/>
        </authorList>
    </citation>
    <scope>NUCLEOTIDE SEQUENCE [LARGE SCALE GENOMIC DNA]</scope>
    <source>
        <strain evidence="6">CG10_big_fil_rev_8_21_14_0_10_36_16</strain>
    </source>
</reference>
<keyword evidence="2" id="KW-0863">Zinc-finger</keyword>
<dbReference type="SUPFAM" id="SSF109635">
    <property type="entry name" value="DnaK suppressor protein DksA, alpha-hairpin domain"/>
    <property type="match status" value="1"/>
</dbReference>
<name>A0A2J0Q6H7_9BACT</name>
<gene>
    <name evidence="6" type="ORF">COV29_04560</name>
</gene>
<dbReference type="PANTHER" id="PTHR33823:SF4">
    <property type="entry name" value="GENERAL STRESS PROTEIN 16O"/>
    <property type="match status" value="1"/>
</dbReference>
<feature type="domain" description="Zinc finger DksA/TraR C4-type" evidence="5">
    <location>
        <begin position="77"/>
        <end position="112"/>
    </location>
</feature>
<accession>A0A2J0Q6H7</accession>
<proteinExistence type="predicted"/>
<sequence>MRDGAQDVSMSFRELLLAKRKELCDSRGLSMNGNHDTGDSVDLANELLEIGVEVERHNRGSAVCKEINAALERVNDGTFGYCQECEEPIPAKRLDAVPWARRCVSCQEEAERSQSSV</sequence>
<dbReference type="Gene3D" id="1.20.120.910">
    <property type="entry name" value="DksA, coiled-coil domain"/>
    <property type="match status" value="1"/>
</dbReference>
<dbReference type="EMBL" id="PCXQ01000007">
    <property type="protein sequence ID" value="PJE50412.1"/>
    <property type="molecule type" value="Genomic_DNA"/>
</dbReference>